<evidence type="ECO:0000313" key="1">
    <source>
        <dbReference type="EMBL" id="MCR9036734.1"/>
    </source>
</evidence>
<proteinExistence type="predicted"/>
<gene>
    <name evidence="1" type="ORF">NVS32_07200</name>
</gene>
<protein>
    <submittedName>
        <fullName evidence="1">HAD hydrolase-like protein</fullName>
    </submittedName>
</protein>
<dbReference type="Gene3D" id="3.40.50.1000">
    <property type="entry name" value="HAD superfamily/HAD-like"/>
    <property type="match status" value="1"/>
</dbReference>
<reference evidence="1 2" key="1">
    <citation type="submission" date="2022-08" db="EMBL/GenBank/DDBJ databases">
        <title>Tractidigestivibacter montrealensis type strain KD21.</title>
        <authorList>
            <person name="Diop K."/>
            <person name="Richard C."/>
            <person name="Routy B."/>
        </authorList>
    </citation>
    <scope>NUCLEOTIDE SEQUENCE [LARGE SCALE GENOMIC DNA]</scope>
    <source>
        <strain evidence="1 2">KD21</strain>
    </source>
</reference>
<evidence type="ECO:0000313" key="2">
    <source>
        <dbReference type="Proteomes" id="UP001204320"/>
    </source>
</evidence>
<organism evidence="1 2">
    <name type="scientific">Tractidigestivibacter montrealensis</name>
    <dbReference type="NCBI Taxonomy" id="2972466"/>
    <lineage>
        <taxon>Bacteria</taxon>
        <taxon>Bacillati</taxon>
        <taxon>Actinomycetota</taxon>
        <taxon>Coriobacteriia</taxon>
        <taxon>Coriobacteriales</taxon>
        <taxon>Atopobiaceae</taxon>
        <taxon>Tractidigestivibacter</taxon>
    </lineage>
</organism>
<comment type="caution">
    <text evidence="1">The sequence shown here is derived from an EMBL/GenBank/DDBJ whole genome shotgun (WGS) entry which is preliminary data.</text>
</comment>
<dbReference type="Gene3D" id="1.10.150.240">
    <property type="entry name" value="Putative phosphatase, domain 2"/>
    <property type="match status" value="1"/>
</dbReference>
<dbReference type="InterPro" id="IPR036412">
    <property type="entry name" value="HAD-like_sf"/>
</dbReference>
<dbReference type="RefSeq" id="WP_117651410.1">
    <property type="nucleotide sequence ID" value="NZ_JANSKA010000004.1"/>
</dbReference>
<dbReference type="PANTHER" id="PTHR43434:SF20">
    <property type="entry name" value="5'-NUCLEOTIDASE"/>
    <property type="match status" value="1"/>
</dbReference>
<dbReference type="PANTHER" id="PTHR43434">
    <property type="entry name" value="PHOSPHOGLYCOLATE PHOSPHATASE"/>
    <property type="match status" value="1"/>
</dbReference>
<dbReference type="SUPFAM" id="SSF56784">
    <property type="entry name" value="HAD-like"/>
    <property type="match status" value="1"/>
</dbReference>
<dbReference type="InterPro" id="IPR023198">
    <property type="entry name" value="PGP-like_dom2"/>
</dbReference>
<accession>A0ABT1Z956</accession>
<sequence>MASGEVTRRFSRGMDVSGRRLVVFDFDGTLSDTIAGIIATARTVLREHGLSGEDMGDLRRLVGPPFPEAFSMVYGYSAEEAARITEEYRAIYNTLGAEAFPAIPGMVELADSLHAAGKVLAVASSKRAALLERGMRESGLAAHFDVYLGKLDDGTDTKPQTIRRAMDRTGLGPHDAVMVGDRFYDVDAATEVGIPCVGVHYARTCEVAELWDAGAVAVAETVGELGHILLG</sequence>
<name>A0ABT1Z956_9ACTN</name>
<dbReference type="EMBL" id="JANSKA010000004">
    <property type="protein sequence ID" value="MCR9036734.1"/>
    <property type="molecule type" value="Genomic_DNA"/>
</dbReference>
<keyword evidence="2" id="KW-1185">Reference proteome</keyword>
<dbReference type="Pfam" id="PF13419">
    <property type="entry name" value="HAD_2"/>
    <property type="match status" value="1"/>
</dbReference>
<dbReference type="Proteomes" id="UP001204320">
    <property type="component" value="Unassembled WGS sequence"/>
</dbReference>
<dbReference type="InterPro" id="IPR041492">
    <property type="entry name" value="HAD_2"/>
</dbReference>
<dbReference type="InterPro" id="IPR050155">
    <property type="entry name" value="HAD-like_hydrolase_sf"/>
</dbReference>
<dbReference type="InterPro" id="IPR023214">
    <property type="entry name" value="HAD_sf"/>
</dbReference>